<feature type="domain" description="CP-type G" evidence="13">
    <location>
        <begin position="166"/>
        <end position="322"/>
    </location>
</feature>
<evidence type="ECO:0000256" key="11">
    <source>
        <dbReference type="SAM" id="MobiDB-lite"/>
    </source>
</evidence>
<dbReference type="SMART" id="SM00382">
    <property type="entry name" value="AAA"/>
    <property type="match status" value="1"/>
</dbReference>
<evidence type="ECO:0000256" key="2">
    <source>
        <dbReference type="ARBA" id="ARBA00022517"/>
    </source>
</evidence>
<evidence type="ECO:0000256" key="4">
    <source>
        <dbReference type="ARBA" id="ARBA00022730"/>
    </source>
</evidence>
<organism evidence="14 15">
    <name type="scientific">Actinotalea ferrariae CF5-4</name>
    <dbReference type="NCBI Taxonomy" id="948458"/>
    <lineage>
        <taxon>Bacteria</taxon>
        <taxon>Bacillati</taxon>
        <taxon>Actinomycetota</taxon>
        <taxon>Actinomycetes</taxon>
        <taxon>Micrococcales</taxon>
        <taxon>Cellulomonadaceae</taxon>
        <taxon>Actinotalea</taxon>
    </lineage>
</organism>
<dbReference type="Gene3D" id="3.40.50.300">
    <property type="entry name" value="P-loop containing nucleotide triphosphate hydrolases"/>
    <property type="match status" value="1"/>
</dbReference>
<dbReference type="EC" id="3.6.1.-" evidence="10"/>
<feature type="compositionally biased region" description="Low complexity" evidence="11">
    <location>
        <begin position="1"/>
        <end position="40"/>
    </location>
</feature>
<keyword evidence="8 10" id="KW-0694">RNA-binding</keyword>
<keyword evidence="6 10" id="KW-0378">Hydrolase</keyword>
<dbReference type="Proteomes" id="UP000019753">
    <property type="component" value="Unassembled WGS sequence"/>
</dbReference>
<feature type="binding site" evidence="10">
    <location>
        <position position="349"/>
    </location>
    <ligand>
        <name>Zn(2+)</name>
        <dbReference type="ChEBI" id="CHEBI:29105"/>
    </ligand>
</feature>
<reference evidence="14 15" key="1">
    <citation type="submission" date="2014-01" db="EMBL/GenBank/DDBJ databases">
        <title>Actinotalea ferrariae CF5-4.</title>
        <authorList>
            <person name="Chen F."/>
            <person name="Li Y."/>
            <person name="Wang G."/>
        </authorList>
    </citation>
    <scope>NUCLEOTIDE SEQUENCE [LARGE SCALE GENOMIC DNA]</scope>
    <source>
        <strain evidence="14 15">CF5-4</strain>
    </source>
</reference>
<feature type="binding site" evidence="10">
    <location>
        <begin position="265"/>
        <end position="273"/>
    </location>
    <ligand>
        <name>GTP</name>
        <dbReference type="ChEBI" id="CHEBI:37565"/>
    </ligand>
</feature>
<evidence type="ECO:0000256" key="10">
    <source>
        <dbReference type="HAMAP-Rule" id="MF_01820"/>
    </source>
</evidence>
<comment type="subcellular location">
    <subcellularLocation>
        <location evidence="10">Cytoplasm</location>
    </subcellularLocation>
</comment>
<evidence type="ECO:0000256" key="3">
    <source>
        <dbReference type="ARBA" id="ARBA00022723"/>
    </source>
</evidence>
<feature type="domain" description="EngC GTPase" evidence="12">
    <location>
        <begin position="174"/>
        <end position="320"/>
    </location>
</feature>
<evidence type="ECO:0000256" key="1">
    <source>
        <dbReference type="ARBA" id="ARBA00022490"/>
    </source>
</evidence>
<evidence type="ECO:0000259" key="13">
    <source>
        <dbReference type="PROSITE" id="PS51721"/>
    </source>
</evidence>
<dbReference type="PANTHER" id="PTHR32120">
    <property type="entry name" value="SMALL RIBOSOMAL SUBUNIT BIOGENESIS GTPASE RSGA"/>
    <property type="match status" value="1"/>
</dbReference>
<dbReference type="EMBL" id="AXCW01000090">
    <property type="protein sequence ID" value="EYR63481.1"/>
    <property type="molecule type" value="Genomic_DNA"/>
</dbReference>
<sequence length="416" mass="42839">MSSASPRPSRPSSTSPASSSSPSAAGTPGPALLALPAGAPDIPPSADPLVPLGWDESWRQTWADLLADAPTGAVPGRVARSGRGRCDVLVATHDGAVSVAPDDGVVTVTAAWAPALERAVAADPVQVPAAGDWVVVVPVAGARTGAVERVLPRRTAVVRAQVARGSSYGQVLAANADVVAVAEGMAPDVDLARIERLLALAWSSGAEPYVVLTKADLPAEPDVLAAEVAEVAPGAPVLAVSALTGAGLEPLRDRLRGGATVALVGASGAGKSTLLNALVGGDVMSTRALRVDGKGRHTTVTRELHLVPGGGAVLDTPGLRTIGLAGEEALDDVFAEIEDLASRCRFADCAHRTEPGCAVLAAVEDGTLPQRRLDSHRKLLRELEHQAARVDSRLRAELTGRARVQQRAYRRYPLRP</sequence>
<dbReference type="PROSITE" id="PS50936">
    <property type="entry name" value="ENGC_GTPASE"/>
    <property type="match status" value="1"/>
</dbReference>
<dbReference type="InterPro" id="IPR027417">
    <property type="entry name" value="P-loop_NTPase"/>
</dbReference>
<feature type="region of interest" description="Disordered" evidence="11">
    <location>
        <begin position="1"/>
        <end position="48"/>
    </location>
</feature>
<dbReference type="InterPro" id="IPR010914">
    <property type="entry name" value="RsgA_GTPase_dom"/>
</dbReference>
<dbReference type="GO" id="GO:0005525">
    <property type="term" value="F:GTP binding"/>
    <property type="evidence" value="ECO:0007669"/>
    <property type="project" value="UniProtKB-UniRule"/>
</dbReference>
<proteinExistence type="inferred from homology"/>
<evidence type="ECO:0000259" key="12">
    <source>
        <dbReference type="PROSITE" id="PS50936"/>
    </source>
</evidence>
<dbReference type="NCBIfam" id="TIGR00157">
    <property type="entry name" value="ribosome small subunit-dependent GTPase A"/>
    <property type="match status" value="1"/>
</dbReference>
<dbReference type="GO" id="GO:0019843">
    <property type="term" value="F:rRNA binding"/>
    <property type="evidence" value="ECO:0007669"/>
    <property type="project" value="UniProtKB-KW"/>
</dbReference>
<keyword evidence="5 10" id="KW-0547">Nucleotide-binding</keyword>
<dbReference type="GO" id="GO:0042274">
    <property type="term" value="P:ribosomal small subunit biogenesis"/>
    <property type="evidence" value="ECO:0007669"/>
    <property type="project" value="UniProtKB-UniRule"/>
</dbReference>
<keyword evidence="4 10" id="KW-0699">rRNA-binding</keyword>
<dbReference type="CDD" id="cd01854">
    <property type="entry name" value="YjeQ_EngC"/>
    <property type="match status" value="1"/>
</dbReference>
<keyword evidence="2 10" id="KW-0690">Ribosome biogenesis</keyword>
<dbReference type="InterPro" id="IPR003593">
    <property type="entry name" value="AAA+_ATPase"/>
</dbReference>
<dbReference type="InterPro" id="IPR030378">
    <property type="entry name" value="G_CP_dom"/>
</dbReference>
<feature type="binding site" evidence="10">
    <location>
        <position position="357"/>
    </location>
    <ligand>
        <name>Zn(2+)</name>
        <dbReference type="ChEBI" id="CHEBI:29105"/>
    </ligand>
</feature>
<dbReference type="AlphaFoldDB" id="A0A021VQQ6"/>
<dbReference type="PROSITE" id="PS51721">
    <property type="entry name" value="G_CP"/>
    <property type="match status" value="1"/>
</dbReference>
<comment type="caution">
    <text evidence="14">The sequence shown here is derived from an EMBL/GenBank/DDBJ whole genome shotgun (WGS) entry which is preliminary data.</text>
</comment>
<keyword evidence="15" id="KW-1185">Reference proteome</keyword>
<feature type="binding site" evidence="10">
    <location>
        <position position="344"/>
    </location>
    <ligand>
        <name>Zn(2+)</name>
        <dbReference type="ChEBI" id="CHEBI:29105"/>
    </ligand>
</feature>
<protein>
    <recommendedName>
        <fullName evidence="10">Small ribosomal subunit biogenesis GTPase RsgA</fullName>
        <ecNumber evidence="10">3.6.1.-</ecNumber>
    </recommendedName>
</protein>
<evidence type="ECO:0000313" key="15">
    <source>
        <dbReference type="Proteomes" id="UP000019753"/>
    </source>
</evidence>
<accession>A0A021VQQ6</accession>
<evidence type="ECO:0000256" key="8">
    <source>
        <dbReference type="ARBA" id="ARBA00022884"/>
    </source>
</evidence>
<evidence type="ECO:0000256" key="7">
    <source>
        <dbReference type="ARBA" id="ARBA00022833"/>
    </source>
</evidence>
<keyword evidence="7 10" id="KW-0862">Zinc</keyword>
<evidence type="ECO:0000256" key="9">
    <source>
        <dbReference type="ARBA" id="ARBA00023134"/>
    </source>
</evidence>
<gene>
    <name evidence="10" type="primary">rsgA</name>
    <name evidence="14" type="ORF">N866_20265</name>
</gene>
<dbReference type="GO" id="GO:0046872">
    <property type="term" value="F:metal ion binding"/>
    <property type="evidence" value="ECO:0007669"/>
    <property type="project" value="UniProtKB-KW"/>
</dbReference>
<dbReference type="GO" id="GO:0003924">
    <property type="term" value="F:GTPase activity"/>
    <property type="evidence" value="ECO:0007669"/>
    <property type="project" value="UniProtKB-UniRule"/>
</dbReference>
<keyword evidence="1 10" id="KW-0963">Cytoplasm</keyword>
<evidence type="ECO:0000256" key="5">
    <source>
        <dbReference type="ARBA" id="ARBA00022741"/>
    </source>
</evidence>
<keyword evidence="9 10" id="KW-0342">GTP-binding</keyword>
<dbReference type="RefSeq" id="WP_245612500.1">
    <property type="nucleotide sequence ID" value="NZ_AXCW01000090.1"/>
</dbReference>
<comment type="cofactor">
    <cofactor evidence="10">
        <name>Zn(2+)</name>
        <dbReference type="ChEBI" id="CHEBI:29105"/>
    </cofactor>
    <text evidence="10">Binds 1 zinc ion per subunit.</text>
</comment>
<keyword evidence="3 10" id="KW-0479">Metal-binding</keyword>
<feature type="binding site" evidence="10">
    <location>
        <begin position="213"/>
        <end position="216"/>
    </location>
    <ligand>
        <name>GTP</name>
        <dbReference type="ChEBI" id="CHEBI:37565"/>
    </ligand>
</feature>
<feature type="binding site" evidence="10">
    <location>
        <position position="351"/>
    </location>
    <ligand>
        <name>Zn(2+)</name>
        <dbReference type="ChEBI" id="CHEBI:29105"/>
    </ligand>
</feature>
<dbReference type="GO" id="GO:0005737">
    <property type="term" value="C:cytoplasm"/>
    <property type="evidence" value="ECO:0007669"/>
    <property type="project" value="UniProtKB-SubCell"/>
</dbReference>
<dbReference type="Gene3D" id="1.10.40.50">
    <property type="entry name" value="Probable gtpase engc, domain 3"/>
    <property type="match status" value="1"/>
</dbReference>
<dbReference type="PANTHER" id="PTHR32120:SF10">
    <property type="entry name" value="SMALL RIBOSOMAL SUBUNIT BIOGENESIS GTPASE RSGA"/>
    <property type="match status" value="1"/>
</dbReference>
<name>A0A021VQQ6_9CELL</name>
<dbReference type="Pfam" id="PF03193">
    <property type="entry name" value="RsgA_GTPase"/>
    <property type="match status" value="1"/>
</dbReference>
<evidence type="ECO:0000256" key="6">
    <source>
        <dbReference type="ARBA" id="ARBA00022801"/>
    </source>
</evidence>
<dbReference type="SUPFAM" id="SSF52540">
    <property type="entry name" value="P-loop containing nucleoside triphosphate hydrolases"/>
    <property type="match status" value="1"/>
</dbReference>
<comment type="subunit">
    <text evidence="10">Monomer. Associates with 30S ribosomal subunit, binds 16S rRNA.</text>
</comment>
<evidence type="ECO:0000313" key="14">
    <source>
        <dbReference type="EMBL" id="EYR63481.1"/>
    </source>
</evidence>
<comment type="function">
    <text evidence="10">One of several proteins that assist in the late maturation steps of the functional core of the 30S ribosomal subunit. Helps release RbfA from mature subunits. May play a role in the assembly of ribosomal proteins into the subunit. Circularly permuted GTPase that catalyzes slow GTP hydrolysis, GTPase activity is stimulated by the 30S ribosomal subunit.</text>
</comment>
<comment type="similarity">
    <text evidence="10">Belongs to the TRAFAC class YlqF/YawG GTPase family. RsgA subfamily.</text>
</comment>
<dbReference type="InterPro" id="IPR004881">
    <property type="entry name" value="Ribosome_biogen_GTPase_RsgA"/>
</dbReference>
<dbReference type="HAMAP" id="MF_01820">
    <property type="entry name" value="GTPase_RsgA"/>
    <property type="match status" value="1"/>
</dbReference>